<dbReference type="Gene3D" id="1.20.1420.60">
    <property type="match status" value="1"/>
</dbReference>
<evidence type="ECO:0000313" key="2">
    <source>
        <dbReference type="EMBL" id="CDZ32380.1"/>
    </source>
</evidence>
<name>A0A0T7FBH5_NEOGA</name>
<dbReference type="RefSeq" id="WP_046665437.1">
    <property type="nucleotide sequence ID" value="NZ_CCRH01000003.1"/>
</dbReference>
<accession>A0A0T7FBH5</accession>
<dbReference type="EMBL" id="CCRH01000003">
    <property type="protein sequence ID" value="CDZ32380.1"/>
    <property type="molecule type" value="Genomic_DNA"/>
</dbReference>
<dbReference type="Pfam" id="PF14300">
    <property type="entry name" value="DMP19"/>
    <property type="match status" value="1"/>
</dbReference>
<gene>
    <name evidence="2" type="ORF">NGAL_HAMBI1145_11510</name>
</gene>
<reference evidence="2 3" key="1">
    <citation type="submission" date="2014-08" db="EMBL/GenBank/DDBJ databases">
        <authorList>
            <person name="Chen Y.-H."/>
        </authorList>
    </citation>
    <scope>NUCLEOTIDE SEQUENCE [LARGE SCALE GENOMIC DNA]</scope>
</reference>
<evidence type="ECO:0000259" key="1">
    <source>
        <dbReference type="Pfam" id="PF14300"/>
    </source>
</evidence>
<dbReference type="AlphaFoldDB" id="A0A0T7FBH5"/>
<dbReference type="OrthoDB" id="3720724at2"/>
<sequence length="178" mass="20441">MKVYLLPTDLQNDVDLVENFHQAICGFHSGQVGKLRKELSDIQCPEIEIYCALRYEGEVRNGGHNQYIFNLGGDQEEFAVALSGLRLIGADKQADILRRMIHWTKAEPDEVQRRLETFPPHVEQPVLEQLDDELFAIPEEVSLYPLAANWLRANGDMEIVTDEEWSAIDENLRNPTRH</sequence>
<proteinExistence type="predicted"/>
<organism evidence="2 3">
    <name type="scientific">Neorhizobium galegae bv. officinalis</name>
    <dbReference type="NCBI Taxonomy" id="323656"/>
    <lineage>
        <taxon>Bacteria</taxon>
        <taxon>Pseudomonadati</taxon>
        <taxon>Pseudomonadota</taxon>
        <taxon>Alphaproteobacteria</taxon>
        <taxon>Hyphomicrobiales</taxon>
        <taxon>Rhizobiaceae</taxon>
        <taxon>Rhizobium/Agrobacterium group</taxon>
        <taxon>Neorhizobium</taxon>
    </lineage>
</organism>
<evidence type="ECO:0000313" key="3">
    <source>
        <dbReference type="Proteomes" id="UP000046176"/>
    </source>
</evidence>
<protein>
    <recommendedName>
        <fullName evidence="1">DNA mimic protein DMP19 C-terminal domain-containing protein</fullName>
    </recommendedName>
</protein>
<feature type="domain" description="DNA mimic protein DMP19 C-terminal" evidence="1">
    <location>
        <begin position="45"/>
        <end position="154"/>
    </location>
</feature>
<dbReference type="Proteomes" id="UP000046176">
    <property type="component" value="Unassembled WGS sequence"/>
</dbReference>
<dbReference type="InterPro" id="IPR025402">
    <property type="entry name" value="DMP19_C"/>
</dbReference>